<feature type="region of interest" description="Disordered" evidence="1">
    <location>
        <begin position="123"/>
        <end position="143"/>
    </location>
</feature>
<name>A0A1X9LX55_9MICO</name>
<dbReference type="RefSeq" id="WP_085020768.1">
    <property type="nucleotide sequence ID" value="NZ_BMHD01000001.1"/>
</dbReference>
<gene>
    <name evidence="3" type="ORF">B5808_16420</name>
</gene>
<dbReference type="EMBL" id="CP020715">
    <property type="protein sequence ID" value="ARJ06630.1"/>
    <property type="molecule type" value="Genomic_DNA"/>
</dbReference>
<evidence type="ECO:0000313" key="4">
    <source>
        <dbReference type="Proteomes" id="UP000192775"/>
    </source>
</evidence>
<organism evidence="3 4">
    <name type="scientific">Cnuibacter physcomitrellae</name>
    <dbReference type="NCBI Taxonomy" id="1619308"/>
    <lineage>
        <taxon>Bacteria</taxon>
        <taxon>Bacillati</taxon>
        <taxon>Actinomycetota</taxon>
        <taxon>Actinomycetes</taxon>
        <taxon>Micrococcales</taxon>
        <taxon>Microbacteriaceae</taxon>
        <taxon>Cnuibacter</taxon>
    </lineage>
</organism>
<feature type="compositionally biased region" description="Low complexity" evidence="1">
    <location>
        <begin position="130"/>
        <end position="143"/>
    </location>
</feature>
<accession>A0A1X9LX55</accession>
<dbReference type="KEGG" id="cphy:B5808_16420"/>
<feature type="transmembrane region" description="Helical" evidence="2">
    <location>
        <begin position="91"/>
        <end position="113"/>
    </location>
</feature>
<keyword evidence="2" id="KW-0812">Transmembrane</keyword>
<dbReference type="STRING" id="1619308.B5808_16420"/>
<evidence type="ECO:0000256" key="1">
    <source>
        <dbReference type="SAM" id="MobiDB-lite"/>
    </source>
</evidence>
<protein>
    <submittedName>
        <fullName evidence="3">Uncharacterized protein</fullName>
    </submittedName>
</protein>
<keyword evidence="4" id="KW-1185">Reference proteome</keyword>
<reference evidence="3 4" key="1">
    <citation type="submission" date="2017-04" db="EMBL/GenBank/DDBJ databases">
        <authorList>
            <person name="Afonso C.L."/>
            <person name="Miller P.J."/>
            <person name="Scott M.A."/>
            <person name="Spackman E."/>
            <person name="Goraichik I."/>
            <person name="Dimitrov K.M."/>
            <person name="Suarez D.L."/>
            <person name="Swayne D.E."/>
        </authorList>
    </citation>
    <scope>NUCLEOTIDE SEQUENCE [LARGE SCALE GENOMIC DNA]</scope>
    <source>
        <strain evidence="4">XA(T)</strain>
    </source>
</reference>
<feature type="transmembrane region" description="Helical" evidence="2">
    <location>
        <begin position="31"/>
        <end position="52"/>
    </location>
</feature>
<evidence type="ECO:0000256" key="2">
    <source>
        <dbReference type="SAM" id="Phobius"/>
    </source>
</evidence>
<dbReference type="AlphaFoldDB" id="A0A1X9LX55"/>
<evidence type="ECO:0000313" key="3">
    <source>
        <dbReference type="EMBL" id="ARJ06630.1"/>
    </source>
</evidence>
<dbReference type="InterPro" id="IPR021414">
    <property type="entry name" value="DUF3054"/>
</dbReference>
<sequence length="143" mass="15307">MRILIAAVADALLVLVFVLIGRRSHDESDALLGLLTTLWPFLAGAAVGWLVSLGWRRPFALVPTGVVVWVSTVVVGMLLRLASGQGVQPSFVVVTAVVLAVFLVGWRAVLLLVRRVRARRRGDSRDDTSTSDTSSAGSGRMEA</sequence>
<feature type="transmembrane region" description="Helical" evidence="2">
    <location>
        <begin position="59"/>
        <end position="79"/>
    </location>
</feature>
<keyword evidence="2" id="KW-0472">Membrane</keyword>
<dbReference type="Pfam" id="PF11255">
    <property type="entry name" value="DUF3054"/>
    <property type="match status" value="1"/>
</dbReference>
<dbReference type="Proteomes" id="UP000192775">
    <property type="component" value="Chromosome"/>
</dbReference>
<keyword evidence="2" id="KW-1133">Transmembrane helix</keyword>
<proteinExistence type="predicted"/>